<gene>
    <name evidence="2" type="ORF">ACFOD9_06805</name>
</gene>
<comment type="caution">
    <text evidence="2">The sequence shown here is derived from an EMBL/GenBank/DDBJ whole genome shotgun (WGS) entry which is preliminary data.</text>
</comment>
<dbReference type="InterPro" id="IPR022081">
    <property type="entry name" value="DUF3631"/>
</dbReference>
<dbReference type="RefSeq" id="WP_379509334.1">
    <property type="nucleotide sequence ID" value="NZ_JBHRTQ010000007.1"/>
</dbReference>
<name>A0ABV7IQQ9_9SPHN</name>
<protein>
    <submittedName>
        <fullName evidence="2">DUF3631 domain-containing protein</fullName>
    </submittedName>
</protein>
<proteinExistence type="predicted"/>
<dbReference type="EMBL" id="JBHRTQ010000007">
    <property type="protein sequence ID" value="MFC3173954.1"/>
    <property type="molecule type" value="Genomic_DNA"/>
</dbReference>
<evidence type="ECO:0000259" key="1">
    <source>
        <dbReference type="Pfam" id="PF12307"/>
    </source>
</evidence>
<dbReference type="Proteomes" id="UP001595604">
    <property type="component" value="Unassembled WGS sequence"/>
</dbReference>
<dbReference type="Pfam" id="PF12307">
    <property type="entry name" value="DUF3631"/>
    <property type="match status" value="1"/>
</dbReference>
<reference evidence="3" key="1">
    <citation type="journal article" date="2019" name="Int. J. Syst. Evol. Microbiol.">
        <title>The Global Catalogue of Microorganisms (GCM) 10K type strain sequencing project: providing services to taxonomists for standard genome sequencing and annotation.</title>
        <authorList>
            <consortium name="The Broad Institute Genomics Platform"/>
            <consortium name="The Broad Institute Genome Sequencing Center for Infectious Disease"/>
            <person name="Wu L."/>
            <person name="Ma J."/>
        </authorList>
    </citation>
    <scope>NUCLEOTIDE SEQUENCE [LARGE SCALE GENOMIC DNA]</scope>
    <source>
        <strain evidence="3">KCTC 42984</strain>
    </source>
</reference>
<evidence type="ECO:0000313" key="3">
    <source>
        <dbReference type="Proteomes" id="UP001595604"/>
    </source>
</evidence>
<organism evidence="2 3">
    <name type="scientific">Novosphingobium bradum</name>
    <dbReference type="NCBI Taxonomy" id="1737444"/>
    <lineage>
        <taxon>Bacteria</taxon>
        <taxon>Pseudomonadati</taxon>
        <taxon>Pseudomonadota</taxon>
        <taxon>Alphaproteobacteria</taxon>
        <taxon>Sphingomonadales</taxon>
        <taxon>Sphingomonadaceae</taxon>
        <taxon>Novosphingobium</taxon>
    </lineage>
</organism>
<sequence length="395" mass="43021">MAEESSESSLLFPNVEPCPSVVDGAQLLDDLVARFKRHSILPPHGAETVALWILFAWAFDAWAIAPLLQISAPERASGKSRLLELIGTLVPKPLATGSISAAAMFRVIEAHGPTLLVDEVDTFLKENRELVGVLNNGHLRSQAYVVRCHGDEHEVKAFRVWSPKVLCGIGELPDTLASRCISIQMKRKRTDEKVERLRADRLEWAVSLKSRCARWAADCIEGLREADPELPDELDDRAQDNWRSLIAIADLVGEGWPQKARAAAIGISAPQATGNATRGVQLLSDIRLVFEQGQVAALAPEKLAAALRKLPDGPWASMSIGTGLNTQQIAKMLAPYGIQSRRNHDGRFYDRRGFEDAWARYCPAPLPKAVAGVAPDTQAGVEAIAANSHDGGKDD</sequence>
<evidence type="ECO:0000313" key="2">
    <source>
        <dbReference type="EMBL" id="MFC3173954.1"/>
    </source>
</evidence>
<keyword evidence="3" id="KW-1185">Reference proteome</keyword>
<feature type="domain" description="DUF3631" evidence="1">
    <location>
        <begin position="184"/>
        <end position="361"/>
    </location>
</feature>
<accession>A0ABV7IQQ9</accession>